<evidence type="ECO:0000313" key="2">
    <source>
        <dbReference type="EMBL" id="SEK40486.1"/>
    </source>
</evidence>
<accession>A0A1H7GQP2</accession>
<sequence>MSYSIVITKTALTDMDNIYEYIAYHLKEPGIAADLLRKLEVCINSLDEMPFKFKFRTYEVGPWRSKGMHIMPVDNYVVLYTPNEDRQVMTINRVFYGGMDIPNQM</sequence>
<protein>
    <submittedName>
        <fullName evidence="2">Plasmid stabilization system protein ParE</fullName>
    </submittedName>
</protein>
<evidence type="ECO:0000256" key="1">
    <source>
        <dbReference type="ARBA" id="ARBA00022649"/>
    </source>
</evidence>
<dbReference type="AlphaFoldDB" id="A0A1H7GQP2"/>
<organism evidence="2 3">
    <name type="scientific">Ruminococcus albus</name>
    <dbReference type="NCBI Taxonomy" id="1264"/>
    <lineage>
        <taxon>Bacteria</taxon>
        <taxon>Bacillati</taxon>
        <taxon>Bacillota</taxon>
        <taxon>Clostridia</taxon>
        <taxon>Eubacteriales</taxon>
        <taxon>Oscillospiraceae</taxon>
        <taxon>Ruminococcus</taxon>
    </lineage>
</organism>
<dbReference type="RefSeq" id="WP_074829534.1">
    <property type="nucleotide sequence ID" value="NZ_FOAT01000002.1"/>
</dbReference>
<keyword evidence="1" id="KW-1277">Toxin-antitoxin system</keyword>
<dbReference type="Pfam" id="PF05016">
    <property type="entry name" value="ParE_toxin"/>
    <property type="match status" value="1"/>
</dbReference>
<evidence type="ECO:0000313" key="3">
    <source>
        <dbReference type="Proteomes" id="UP000186015"/>
    </source>
</evidence>
<dbReference type="InterPro" id="IPR007712">
    <property type="entry name" value="RelE/ParE_toxin"/>
</dbReference>
<proteinExistence type="predicted"/>
<dbReference type="OrthoDB" id="361440at2"/>
<gene>
    <name evidence="2" type="ORF">SAMN05216469_102228</name>
</gene>
<dbReference type="EMBL" id="FOAT01000002">
    <property type="protein sequence ID" value="SEK40486.1"/>
    <property type="molecule type" value="Genomic_DNA"/>
</dbReference>
<dbReference type="Proteomes" id="UP000186015">
    <property type="component" value="Unassembled WGS sequence"/>
</dbReference>
<dbReference type="Gene3D" id="3.30.2310.20">
    <property type="entry name" value="RelE-like"/>
    <property type="match status" value="1"/>
</dbReference>
<dbReference type="InterPro" id="IPR035093">
    <property type="entry name" value="RelE/ParE_toxin_dom_sf"/>
</dbReference>
<name>A0A1H7GQP2_RUMAL</name>
<reference evidence="2 3" key="1">
    <citation type="submission" date="2016-10" db="EMBL/GenBank/DDBJ databases">
        <authorList>
            <person name="de Groot N.N."/>
        </authorList>
    </citation>
    <scope>NUCLEOTIDE SEQUENCE [LARGE SCALE GENOMIC DNA]</scope>
    <source>
        <strain evidence="2 3">KH2T6</strain>
    </source>
</reference>